<dbReference type="Proteomes" id="UP001595528">
    <property type="component" value="Unassembled WGS sequence"/>
</dbReference>
<evidence type="ECO:0000256" key="5">
    <source>
        <dbReference type="ARBA" id="ARBA00022519"/>
    </source>
</evidence>
<evidence type="ECO:0000256" key="10">
    <source>
        <dbReference type="ARBA" id="ARBA00030775"/>
    </source>
</evidence>
<gene>
    <name evidence="13" type="ORF">ACFOGJ_13330</name>
</gene>
<keyword evidence="6 11" id="KW-0812">Transmembrane</keyword>
<accession>A0ABV7L0R2</accession>
<feature type="domain" description="General secretion pathway GspH" evidence="12">
    <location>
        <begin position="60"/>
        <end position="157"/>
    </location>
</feature>
<evidence type="ECO:0000256" key="8">
    <source>
        <dbReference type="ARBA" id="ARBA00023136"/>
    </source>
</evidence>
<keyword evidence="7 11" id="KW-1133">Transmembrane helix</keyword>
<dbReference type="InterPro" id="IPR022346">
    <property type="entry name" value="T2SS_GspH"/>
</dbReference>
<protein>
    <recommendedName>
        <fullName evidence="2">Type II secretion system protein H</fullName>
    </recommendedName>
    <alternativeName>
        <fullName evidence="10">General secretion pathway protein H</fullName>
    </alternativeName>
</protein>
<keyword evidence="8 11" id="KW-0472">Membrane</keyword>
<dbReference type="EMBL" id="JBHRTR010000028">
    <property type="protein sequence ID" value="MFC3228221.1"/>
    <property type="molecule type" value="Genomic_DNA"/>
</dbReference>
<dbReference type="Pfam" id="PF07963">
    <property type="entry name" value="N_methyl"/>
    <property type="match status" value="1"/>
</dbReference>
<comment type="similarity">
    <text evidence="9">Belongs to the GSP H family.</text>
</comment>
<name>A0ABV7L0R2_9PROT</name>
<evidence type="ECO:0000256" key="3">
    <source>
        <dbReference type="ARBA" id="ARBA00022475"/>
    </source>
</evidence>
<dbReference type="NCBIfam" id="TIGR02532">
    <property type="entry name" value="IV_pilin_GFxxxE"/>
    <property type="match status" value="1"/>
</dbReference>
<feature type="transmembrane region" description="Helical" evidence="11">
    <location>
        <begin position="28"/>
        <end position="49"/>
    </location>
</feature>
<evidence type="ECO:0000313" key="13">
    <source>
        <dbReference type="EMBL" id="MFC3228221.1"/>
    </source>
</evidence>
<evidence type="ECO:0000256" key="1">
    <source>
        <dbReference type="ARBA" id="ARBA00004377"/>
    </source>
</evidence>
<keyword evidence="3" id="KW-1003">Cell membrane</keyword>
<organism evidence="13 14">
    <name type="scientific">Marinibaculum pumilum</name>
    <dbReference type="NCBI Taxonomy" id="1766165"/>
    <lineage>
        <taxon>Bacteria</taxon>
        <taxon>Pseudomonadati</taxon>
        <taxon>Pseudomonadota</taxon>
        <taxon>Alphaproteobacteria</taxon>
        <taxon>Rhodospirillales</taxon>
        <taxon>Rhodospirillaceae</taxon>
        <taxon>Marinibaculum</taxon>
    </lineage>
</organism>
<keyword evidence="5" id="KW-0997">Cell inner membrane</keyword>
<reference evidence="14" key="1">
    <citation type="journal article" date="2019" name="Int. J. Syst. Evol. Microbiol.">
        <title>The Global Catalogue of Microorganisms (GCM) 10K type strain sequencing project: providing services to taxonomists for standard genome sequencing and annotation.</title>
        <authorList>
            <consortium name="The Broad Institute Genomics Platform"/>
            <consortium name="The Broad Institute Genome Sequencing Center for Infectious Disease"/>
            <person name="Wu L."/>
            <person name="Ma J."/>
        </authorList>
    </citation>
    <scope>NUCLEOTIDE SEQUENCE [LARGE SCALE GENOMIC DNA]</scope>
    <source>
        <strain evidence="14">KCTC 42964</strain>
    </source>
</reference>
<dbReference type="Pfam" id="PF12019">
    <property type="entry name" value="GspH"/>
    <property type="match status" value="1"/>
</dbReference>
<evidence type="ECO:0000313" key="14">
    <source>
        <dbReference type="Proteomes" id="UP001595528"/>
    </source>
</evidence>
<dbReference type="SUPFAM" id="SSF54523">
    <property type="entry name" value="Pili subunits"/>
    <property type="match status" value="1"/>
</dbReference>
<dbReference type="InterPro" id="IPR045584">
    <property type="entry name" value="Pilin-like"/>
</dbReference>
<evidence type="ECO:0000256" key="4">
    <source>
        <dbReference type="ARBA" id="ARBA00022481"/>
    </source>
</evidence>
<keyword evidence="14" id="KW-1185">Reference proteome</keyword>
<evidence type="ECO:0000256" key="7">
    <source>
        <dbReference type="ARBA" id="ARBA00022989"/>
    </source>
</evidence>
<evidence type="ECO:0000256" key="6">
    <source>
        <dbReference type="ARBA" id="ARBA00022692"/>
    </source>
</evidence>
<sequence>MAGPAERLRTRRSDSAAAGRRGDGGFTILEVLVVLTIIAIAMAVMPSLLTGINSARLRAAALDFVAALREVRGHASTSQAQVDVLLDLQRLRYSLSTAPETFRPLPAVVDSIAVAPERLVTGGSRVARLRFLPDGSATGARISLHNGNLSYTVEINGLTGAVWRDG</sequence>
<dbReference type="RefSeq" id="WP_379901133.1">
    <property type="nucleotide sequence ID" value="NZ_JBHRTR010000028.1"/>
</dbReference>
<comment type="caution">
    <text evidence="13">The sequence shown here is derived from an EMBL/GenBank/DDBJ whole genome shotgun (WGS) entry which is preliminary data.</text>
</comment>
<evidence type="ECO:0000256" key="9">
    <source>
        <dbReference type="ARBA" id="ARBA00025772"/>
    </source>
</evidence>
<keyword evidence="4" id="KW-0488">Methylation</keyword>
<evidence type="ECO:0000256" key="11">
    <source>
        <dbReference type="SAM" id="Phobius"/>
    </source>
</evidence>
<evidence type="ECO:0000256" key="2">
    <source>
        <dbReference type="ARBA" id="ARBA00021549"/>
    </source>
</evidence>
<proteinExistence type="inferred from homology"/>
<evidence type="ECO:0000259" key="12">
    <source>
        <dbReference type="Pfam" id="PF12019"/>
    </source>
</evidence>
<comment type="subcellular location">
    <subcellularLocation>
        <location evidence="1">Cell inner membrane</location>
        <topology evidence="1">Single-pass membrane protein</topology>
    </subcellularLocation>
</comment>
<dbReference type="InterPro" id="IPR012902">
    <property type="entry name" value="N_methyl_site"/>
</dbReference>